<evidence type="ECO:0000313" key="2">
    <source>
        <dbReference type="Proteomes" id="UP000298111"/>
    </source>
</evidence>
<accession>A0A8H1QLT0</accession>
<name>A0A8H1QLT0_9ACTN</name>
<sequence length="146" mass="16365">MVADLARAGAVVRMPATVQDSIINGNQSRSSTTRTWWLPLTSSQRHGTTRYETLSQAVRYPCPEPKEEVASRSVKLWAAQIAGVSRHYLKQQRAEINQIANGDELLRVVQKRVERVRAMPAERQAAWYRHELKRACAAPPDAEGAS</sequence>
<proteinExistence type="predicted"/>
<dbReference type="Proteomes" id="UP000298111">
    <property type="component" value="Unassembled WGS sequence"/>
</dbReference>
<gene>
    <name evidence="1" type="ORF">D8771_24780</name>
</gene>
<dbReference type="EMBL" id="RCIY01000087">
    <property type="protein sequence ID" value="TGG78426.1"/>
    <property type="molecule type" value="Genomic_DNA"/>
</dbReference>
<comment type="caution">
    <text evidence="1">The sequence shown here is derived from an EMBL/GenBank/DDBJ whole genome shotgun (WGS) entry which is preliminary data.</text>
</comment>
<organism evidence="1 2">
    <name type="scientific">Streptomyces albus</name>
    <dbReference type="NCBI Taxonomy" id="1888"/>
    <lineage>
        <taxon>Bacteria</taxon>
        <taxon>Bacillati</taxon>
        <taxon>Actinomycetota</taxon>
        <taxon>Actinomycetes</taxon>
        <taxon>Kitasatosporales</taxon>
        <taxon>Streptomycetaceae</taxon>
        <taxon>Streptomyces</taxon>
    </lineage>
</organism>
<reference evidence="1 2" key="1">
    <citation type="submission" date="2018-10" db="EMBL/GenBank/DDBJ databases">
        <title>Isolation of pseudouridimycin from Streptomyces albus DSM 40763.</title>
        <authorList>
            <person name="Rosenqvist P."/>
            <person name="Metsae-Ketelae M."/>
            <person name="Virta P."/>
        </authorList>
    </citation>
    <scope>NUCLEOTIDE SEQUENCE [LARGE SCALE GENOMIC DNA]</scope>
    <source>
        <strain evidence="1 2">DSM 40763</strain>
    </source>
</reference>
<dbReference type="AlphaFoldDB" id="A0A8H1QLT0"/>
<evidence type="ECO:0000313" key="1">
    <source>
        <dbReference type="EMBL" id="TGG78426.1"/>
    </source>
</evidence>
<protein>
    <submittedName>
        <fullName evidence="1">Uncharacterized protein</fullName>
    </submittedName>
</protein>